<feature type="domain" description="Tubulin/FtsZ GTPase" evidence="5">
    <location>
        <begin position="32"/>
        <end position="233"/>
    </location>
</feature>
<evidence type="ECO:0000313" key="6">
    <source>
        <dbReference type="EMBL" id="KAJ8510885.1"/>
    </source>
</evidence>
<protein>
    <recommendedName>
        <fullName evidence="5">Tubulin/FtsZ GTPase domain-containing protein</fullName>
    </recommendedName>
</protein>
<evidence type="ECO:0000256" key="4">
    <source>
        <dbReference type="ARBA" id="ARBA00023134"/>
    </source>
</evidence>
<keyword evidence="4" id="KW-0342">GTP-binding</keyword>
<dbReference type="AlphaFoldDB" id="A0AAV8RR36"/>
<dbReference type="GO" id="GO:0005200">
    <property type="term" value="F:structural constituent of cytoskeleton"/>
    <property type="evidence" value="ECO:0007669"/>
    <property type="project" value="InterPro"/>
</dbReference>
<evidence type="ECO:0000313" key="7">
    <source>
        <dbReference type="Proteomes" id="UP001222027"/>
    </source>
</evidence>
<name>A0AAV8RR36_ENSVE</name>
<gene>
    <name evidence="6" type="ORF">OPV22_001319</name>
</gene>
<comment type="caution">
    <text evidence="6">The sequence shown here is derived from an EMBL/GenBank/DDBJ whole genome shotgun (WGS) entry which is preliminary data.</text>
</comment>
<dbReference type="InterPro" id="IPR002453">
    <property type="entry name" value="Beta_tubulin"/>
</dbReference>
<comment type="similarity">
    <text evidence="1">Belongs to the tubulin family.</text>
</comment>
<dbReference type="GO" id="GO:0003924">
    <property type="term" value="F:GTPase activity"/>
    <property type="evidence" value="ECO:0007669"/>
    <property type="project" value="InterPro"/>
</dbReference>
<evidence type="ECO:0000256" key="3">
    <source>
        <dbReference type="ARBA" id="ARBA00022741"/>
    </source>
</evidence>
<evidence type="ECO:0000259" key="5">
    <source>
        <dbReference type="SMART" id="SM00864"/>
    </source>
</evidence>
<keyword evidence="2" id="KW-0493">Microtubule</keyword>
<dbReference type="SMART" id="SM00864">
    <property type="entry name" value="Tubulin"/>
    <property type="match status" value="1"/>
</dbReference>
<organism evidence="6 7">
    <name type="scientific">Ensete ventricosum</name>
    <name type="common">Abyssinian banana</name>
    <name type="synonym">Musa ensete</name>
    <dbReference type="NCBI Taxonomy" id="4639"/>
    <lineage>
        <taxon>Eukaryota</taxon>
        <taxon>Viridiplantae</taxon>
        <taxon>Streptophyta</taxon>
        <taxon>Embryophyta</taxon>
        <taxon>Tracheophyta</taxon>
        <taxon>Spermatophyta</taxon>
        <taxon>Magnoliopsida</taxon>
        <taxon>Liliopsida</taxon>
        <taxon>Zingiberales</taxon>
        <taxon>Musaceae</taxon>
        <taxon>Ensete</taxon>
    </lineage>
</organism>
<dbReference type="GO" id="GO:0005525">
    <property type="term" value="F:GTP binding"/>
    <property type="evidence" value="ECO:0007669"/>
    <property type="project" value="UniProtKB-KW"/>
</dbReference>
<dbReference type="InterPro" id="IPR000217">
    <property type="entry name" value="Tubulin"/>
</dbReference>
<dbReference type="PANTHER" id="PTHR11588">
    <property type="entry name" value="TUBULIN"/>
    <property type="match status" value="1"/>
</dbReference>
<accession>A0AAV8RR36</accession>
<dbReference type="GO" id="GO:0007017">
    <property type="term" value="P:microtubule-based process"/>
    <property type="evidence" value="ECO:0007669"/>
    <property type="project" value="InterPro"/>
</dbReference>
<reference evidence="6 7" key="1">
    <citation type="submission" date="2022-12" db="EMBL/GenBank/DDBJ databases">
        <title>Chromosome-scale assembly of the Ensete ventricosum genome.</title>
        <authorList>
            <person name="Dussert Y."/>
            <person name="Stocks J."/>
            <person name="Wendawek A."/>
            <person name="Woldeyes F."/>
            <person name="Nichols R.A."/>
            <person name="Borrell J.S."/>
        </authorList>
    </citation>
    <scope>NUCLEOTIDE SEQUENCE [LARGE SCALE GENOMIC DNA]</scope>
    <source>
        <strain evidence="7">cv. Maze</strain>
        <tissue evidence="6">Seeds</tissue>
    </source>
</reference>
<dbReference type="SUPFAM" id="SSF52490">
    <property type="entry name" value="Tubulin nucleotide-binding domain-like"/>
    <property type="match status" value="1"/>
</dbReference>
<dbReference type="GO" id="GO:0005874">
    <property type="term" value="C:microtubule"/>
    <property type="evidence" value="ECO:0007669"/>
    <property type="project" value="UniProtKB-KW"/>
</dbReference>
<dbReference type="Proteomes" id="UP001222027">
    <property type="component" value="Unassembled WGS sequence"/>
</dbReference>
<proteinExistence type="inferred from homology"/>
<dbReference type="PRINTS" id="PR01161">
    <property type="entry name" value="TUBULIN"/>
</dbReference>
<dbReference type="Gene3D" id="3.40.50.1440">
    <property type="entry name" value="Tubulin/FtsZ, GTPase domain"/>
    <property type="match status" value="1"/>
</dbReference>
<dbReference type="PRINTS" id="PR01163">
    <property type="entry name" value="BETATUBULIN"/>
</dbReference>
<dbReference type="InterPro" id="IPR003008">
    <property type="entry name" value="Tubulin_FtsZ_GTPase"/>
</dbReference>
<evidence type="ECO:0000256" key="2">
    <source>
        <dbReference type="ARBA" id="ARBA00022701"/>
    </source>
</evidence>
<keyword evidence="3" id="KW-0547">Nucleotide-binding</keyword>
<evidence type="ECO:0000256" key="1">
    <source>
        <dbReference type="ARBA" id="ARBA00009636"/>
    </source>
</evidence>
<dbReference type="EMBL" id="JAQQAF010000001">
    <property type="protein sequence ID" value="KAJ8510885.1"/>
    <property type="molecule type" value="Genomic_DNA"/>
</dbReference>
<dbReference type="InterPro" id="IPR036525">
    <property type="entry name" value="Tubulin/FtsZ_GTPase_sf"/>
</dbReference>
<keyword evidence="7" id="KW-1185">Reference proteome</keyword>
<dbReference type="Pfam" id="PF00091">
    <property type="entry name" value="Tubulin"/>
    <property type="match status" value="2"/>
</dbReference>
<sequence length="234" mass="26165">MLRLRCQSAMCMALMAPVGRYNGSSDLQLEWINVYNNTSSGGCYNPRAMLMDLKPGTIDTIRSGLFGQIFRLDSFVFRQSGTGNNWATGHYAEDAELIDSMLDVVRKENHNCLTSLAASGFILEVPSFLWKDLLSYWLMCVAGLWFQVCHSLGGTGSSMGTLLVSKIREEYPDRVMLLFSVFSSPKVSDSVVELYNATLSVHQLDQNFDECMVLDNEGTLCHLFLDAEASEPYF</sequence>